<reference evidence="2" key="1">
    <citation type="submission" date="2016-12" db="EMBL/GenBank/DDBJ databases">
        <title>Whole genome sequencing of Sphingomonas koreensis.</title>
        <authorList>
            <person name="Conlan S."/>
            <person name="Thomas P.J."/>
            <person name="Mullikin J."/>
            <person name="Palmore T.N."/>
            <person name="Frank K.M."/>
            <person name="Segre J.A."/>
        </authorList>
    </citation>
    <scope>NUCLEOTIDE SEQUENCE</scope>
    <source>
        <strain evidence="2">ABOJV</strain>
    </source>
</reference>
<gene>
    <name evidence="2" type="ORF">BRX40_02740</name>
    <name evidence="3" type="ORF">CA257_06340</name>
</gene>
<dbReference type="RefSeq" id="WP_075150594.1">
    <property type="nucleotide sequence ID" value="NZ_CP018820.1"/>
</dbReference>
<evidence type="ECO:0000313" key="4">
    <source>
        <dbReference type="Proteomes" id="UP000185161"/>
    </source>
</evidence>
<keyword evidence="4" id="KW-1185">Reference proteome</keyword>
<evidence type="ECO:0008006" key="6">
    <source>
        <dbReference type="Google" id="ProtNLM"/>
    </source>
</evidence>
<reference evidence="3 5" key="3">
    <citation type="submission" date="2018-07" db="EMBL/GenBank/DDBJ databases">
        <title>Genomic and Epidemiologic Investigation of an Indolent Hospital Outbreak.</title>
        <authorList>
            <person name="Johnson R.C."/>
            <person name="Deming C."/>
            <person name="Conlan S."/>
            <person name="Zellmer C.J."/>
            <person name="Michelin A.V."/>
            <person name="Lee-Lin S."/>
            <person name="Thomas P.J."/>
            <person name="Park M."/>
            <person name="Weingarten R.A."/>
            <person name="Less J."/>
            <person name="Dekker J.P."/>
            <person name="Frank K.M."/>
            <person name="Musser K.A."/>
            <person name="Mcquiston J.R."/>
            <person name="Henderson D.K."/>
            <person name="Lau A.F."/>
            <person name="Palmore T.N."/>
            <person name="Segre J.A."/>
        </authorList>
    </citation>
    <scope>NUCLEOTIDE SEQUENCE [LARGE SCALE GENOMIC DNA]</scope>
    <source>
        <strain evidence="3 5">SK-NIH.Env10_0317</strain>
    </source>
</reference>
<evidence type="ECO:0000313" key="3">
    <source>
        <dbReference type="EMBL" id="RSV05560.1"/>
    </source>
</evidence>
<name>A0A1L6J6L9_9SPHN</name>
<feature type="chain" id="PRO_5041797781" description="Secreted protein" evidence="1">
    <location>
        <begin position="22"/>
        <end position="191"/>
    </location>
</feature>
<keyword evidence="1" id="KW-0732">Signal</keyword>
<reference evidence="4" key="2">
    <citation type="submission" date="2016-12" db="EMBL/GenBank/DDBJ databases">
        <title>Whole genome sequencing of Sphingomonas sp. ABOJV.</title>
        <authorList>
            <person name="Conlan S."/>
            <person name="Thomas P.J."/>
            <person name="Mullikin J."/>
            <person name="Palmore T.N."/>
            <person name="Frank K.M."/>
            <person name="Segre J.A."/>
        </authorList>
    </citation>
    <scope>NUCLEOTIDE SEQUENCE [LARGE SCALE GENOMIC DNA]</scope>
    <source>
        <strain evidence="4">ABOJV</strain>
    </source>
</reference>
<dbReference type="EMBL" id="QQWO01000004">
    <property type="protein sequence ID" value="RSV05560.1"/>
    <property type="molecule type" value="Genomic_DNA"/>
</dbReference>
<accession>A0A1L6J6L9</accession>
<dbReference type="AlphaFoldDB" id="A0A1L6J6L9"/>
<dbReference type="GeneID" id="44131465"/>
<proteinExistence type="predicted"/>
<evidence type="ECO:0000256" key="1">
    <source>
        <dbReference type="SAM" id="SignalP"/>
    </source>
</evidence>
<dbReference type="OrthoDB" id="1524207at2"/>
<dbReference type="KEGG" id="skr:BRX40_02740"/>
<organism evidence="2 4">
    <name type="scientific">Sphingomonas koreensis</name>
    <dbReference type="NCBI Taxonomy" id="93064"/>
    <lineage>
        <taxon>Bacteria</taxon>
        <taxon>Pseudomonadati</taxon>
        <taxon>Pseudomonadota</taxon>
        <taxon>Alphaproteobacteria</taxon>
        <taxon>Sphingomonadales</taxon>
        <taxon>Sphingomonadaceae</taxon>
        <taxon>Sphingomonas</taxon>
    </lineage>
</organism>
<dbReference type="Proteomes" id="UP000286681">
    <property type="component" value="Unassembled WGS sequence"/>
</dbReference>
<protein>
    <recommendedName>
        <fullName evidence="6">Secreted protein</fullName>
    </recommendedName>
</protein>
<dbReference type="EMBL" id="CP018820">
    <property type="protein sequence ID" value="APR51487.1"/>
    <property type="molecule type" value="Genomic_DNA"/>
</dbReference>
<sequence>MKALLALAAFAVLPGFAPRPAAPADAFMARLAPLCGKAFAGRVVTNDPADAAFADKALVMHVASCEPGRVRIPFHVGEDRSRTWVVSRTATGVRLKHDHRHEDGTSDKLTLYGGDTAAPGTAARQEFPVDAESIALFRSLNAERSVTNVWAMEVDGSRFAYELRRPGRHFRVEFDLAKPVAPPPLPWGWQG</sequence>
<feature type="signal peptide" evidence="1">
    <location>
        <begin position="1"/>
        <end position="21"/>
    </location>
</feature>
<evidence type="ECO:0000313" key="5">
    <source>
        <dbReference type="Proteomes" id="UP000286681"/>
    </source>
</evidence>
<dbReference type="STRING" id="93064.BRX40_02740"/>
<dbReference type="Proteomes" id="UP000185161">
    <property type="component" value="Chromosome"/>
</dbReference>
<evidence type="ECO:0000313" key="2">
    <source>
        <dbReference type="EMBL" id="APR51487.1"/>
    </source>
</evidence>